<proteinExistence type="predicted"/>
<accession>A0A317XXE3</accession>
<dbReference type="PANTHER" id="PTHR11571:SF263">
    <property type="entry name" value="GLUTATHIONE S-TRANSFERASE"/>
    <property type="match status" value="1"/>
</dbReference>
<dbReference type="GO" id="GO:0006749">
    <property type="term" value="P:glutathione metabolic process"/>
    <property type="evidence" value="ECO:0007669"/>
    <property type="project" value="TreeGrafter"/>
</dbReference>
<dbReference type="STRING" id="1882483.A0A317XXE3"/>
<dbReference type="InParanoid" id="A0A317XXE3"/>
<dbReference type="SUPFAM" id="SSF47616">
    <property type="entry name" value="GST C-terminal domain-like"/>
    <property type="match status" value="1"/>
</dbReference>
<dbReference type="Proteomes" id="UP000246740">
    <property type="component" value="Unassembled WGS sequence"/>
</dbReference>
<feature type="domain" description="Glutathione S-transferase C-terminal" evidence="1">
    <location>
        <begin position="132"/>
        <end position="238"/>
    </location>
</feature>
<gene>
    <name evidence="2" type="ORF">BCV70DRAFT_196841</name>
</gene>
<dbReference type="SUPFAM" id="SSF52833">
    <property type="entry name" value="Thioredoxin-like"/>
    <property type="match status" value="1"/>
</dbReference>
<dbReference type="Pfam" id="PF14497">
    <property type="entry name" value="GST_C_3"/>
    <property type="match status" value="1"/>
</dbReference>
<dbReference type="GO" id="GO:0004364">
    <property type="term" value="F:glutathione transferase activity"/>
    <property type="evidence" value="ECO:0007669"/>
    <property type="project" value="TreeGrafter"/>
</dbReference>
<evidence type="ECO:0000313" key="2">
    <source>
        <dbReference type="EMBL" id="PWZ02600.1"/>
    </source>
</evidence>
<dbReference type="Gene3D" id="1.20.1050.10">
    <property type="match status" value="1"/>
</dbReference>
<reference evidence="2 3" key="1">
    <citation type="journal article" date="2018" name="Mol. Biol. Evol.">
        <title>Broad Genomic Sampling Reveals a Smut Pathogenic Ancestry of the Fungal Clade Ustilaginomycotina.</title>
        <authorList>
            <person name="Kijpornyongpan T."/>
            <person name="Mondo S.J."/>
            <person name="Barry K."/>
            <person name="Sandor L."/>
            <person name="Lee J."/>
            <person name="Lipzen A."/>
            <person name="Pangilinan J."/>
            <person name="LaButti K."/>
            <person name="Hainaut M."/>
            <person name="Henrissat B."/>
            <person name="Grigoriev I.V."/>
            <person name="Spatafora J.W."/>
            <person name="Aime M.C."/>
        </authorList>
    </citation>
    <scope>NUCLEOTIDE SEQUENCE [LARGE SCALE GENOMIC DNA]</scope>
    <source>
        <strain evidence="2 3">MCA 3645</strain>
    </source>
</reference>
<dbReference type="Gene3D" id="3.40.30.10">
    <property type="entry name" value="Glutaredoxin"/>
    <property type="match status" value="1"/>
</dbReference>
<organism evidence="2 3">
    <name type="scientific">Testicularia cyperi</name>
    <dbReference type="NCBI Taxonomy" id="1882483"/>
    <lineage>
        <taxon>Eukaryota</taxon>
        <taxon>Fungi</taxon>
        <taxon>Dikarya</taxon>
        <taxon>Basidiomycota</taxon>
        <taxon>Ustilaginomycotina</taxon>
        <taxon>Ustilaginomycetes</taxon>
        <taxon>Ustilaginales</taxon>
        <taxon>Anthracoideaceae</taxon>
        <taxon>Testicularia</taxon>
    </lineage>
</organism>
<evidence type="ECO:0000313" key="3">
    <source>
        <dbReference type="Proteomes" id="UP000246740"/>
    </source>
</evidence>
<dbReference type="AlphaFoldDB" id="A0A317XXE3"/>
<dbReference type="InterPro" id="IPR004046">
    <property type="entry name" value="GST_C"/>
</dbReference>
<evidence type="ECO:0000259" key="1">
    <source>
        <dbReference type="Pfam" id="PF14497"/>
    </source>
</evidence>
<sequence length="267" mass="29866">MSSSTTSQQERYTLHYWPQIPGRGEFVRLCFELTKHQYIDSTDIPRFQALLLSSVPASGQPTHFAPPILEVASSESKEPFYISQTPAILNFLAPRLGLLGDAHALSGLDREVAQSQILQLCLVALDLNNEVHDTHHPIAVAKYYEEQKDEALKKAQDVRDSRIPKFFKFFQLNLMAQSAGSGGRLYGSKTTVADLVVFQVVDGLKFAFPTYMKGLEASSKFDAVFQLHADISKELSDYLGSSRRRPYSDGVFRYYPELDGPAPKNLA</sequence>
<dbReference type="InterPro" id="IPR036249">
    <property type="entry name" value="Thioredoxin-like_sf"/>
</dbReference>
<dbReference type="InterPro" id="IPR050213">
    <property type="entry name" value="GST_superfamily"/>
</dbReference>
<dbReference type="EMBL" id="KZ819188">
    <property type="protein sequence ID" value="PWZ02600.1"/>
    <property type="molecule type" value="Genomic_DNA"/>
</dbReference>
<dbReference type="OrthoDB" id="414243at2759"/>
<dbReference type="PANTHER" id="PTHR11571">
    <property type="entry name" value="GLUTATHIONE S-TRANSFERASE"/>
    <property type="match status" value="1"/>
</dbReference>
<keyword evidence="3" id="KW-1185">Reference proteome</keyword>
<protein>
    <recommendedName>
        <fullName evidence="1">Glutathione S-transferase C-terminal domain-containing protein</fullName>
    </recommendedName>
</protein>
<name>A0A317XXE3_9BASI</name>
<dbReference type="CDD" id="cd03192">
    <property type="entry name" value="GST_C_Sigma_like"/>
    <property type="match status" value="1"/>
</dbReference>
<dbReference type="InterPro" id="IPR036282">
    <property type="entry name" value="Glutathione-S-Trfase_C_sf"/>
</dbReference>